<evidence type="ECO:0000256" key="2">
    <source>
        <dbReference type="ARBA" id="ARBA00022840"/>
    </source>
</evidence>
<dbReference type="OrthoDB" id="6512918at2759"/>
<evidence type="ECO:0000259" key="4">
    <source>
        <dbReference type="PROSITE" id="PS50893"/>
    </source>
</evidence>
<dbReference type="Proteomes" id="UP000244722">
    <property type="component" value="Unassembled WGS sequence"/>
</dbReference>
<evidence type="ECO:0000313" key="6">
    <source>
        <dbReference type="Proteomes" id="UP000244722"/>
    </source>
</evidence>
<dbReference type="InterPro" id="IPR003439">
    <property type="entry name" value="ABC_transporter-like_ATP-bd"/>
</dbReference>
<organism evidence="5 6">
    <name type="scientific">Tuber borchii</name>
    <name type="common">White truffle</name>
    <dbReference type="NCBI Taxonomy" id="42251"/>
    <lineage>
        <taxon>Eukaryota</taxon>
        <taxon>Fungi</taxon>
        <taxon>Dikarya</taxon>
        <taxon>Ascomycota</taxon>
        <taxon>Pezizomycotina</taxon>
        <taxon>Pezizomycetes</taxon>
        <taxon>Pezizales</taxon>
        <taxon>Tuberaceae</taxon>
        <taxon>Tuber</taxon>
    </lineage>
</organism>
<comment type="caution">
    <text evidence="5">The sequence shown here is derived from an EMBL/GenBank/DDBJ whole genome shotgun (WGS) entry which is preliminary data.</text>
</comment>
<dbReference type="Gene3D" id="3.40.50.300">
    <property type="entry name" value="P-loop containing nucleotide triphosphate hydrolases"/>
    <property type="match status" value="1"/>
</dbReference>
<dbReference type="STRING" id="42251.A0A2T6ZUL2"/>
<reference evidence="5 6" key="1">
    <citation type="submission" date="2017-04" db="EMBL/GenBank/DDBJ databases">
        <title>Draft genome sequence of Tuber borchii Vittad., a whitish edible truffle.</title>
        <authorList>
            <consortium name="DOE Joint Genome Institute"/>
            <person name="Murat C."/>
            <person name="Kuo A."/>
            <person name="Barry K.W."/>
            <person name="Clum A."/>
            <person name="Dockter R.B."/>
            <person name="Fauchery L."/>
            <person name="Iotti M."/>
            <person name="Kohler A."/>
            <person name="Labutti K."/>
            <person name="Lindquist E.A."/>
            <person name="Lipzen A."/>
            <person name="Ohm R.A."/>
            <person name="Wang M."/>
            <person name="Grigoriev I.V."/>
            <person name="Zambonelli A."/>
            <person name="Martin F.M."/>
        </authorList>
    </citation>
    <scope>NUCLEOTIDE SEQUENCE [LARGE SCALE GENOMIC DNA]</scope>
    <source>
        <strain evidence="5 6">Tbo3840</strain>
    </source>
</reference>
<proteinExistence type="predicted"/>
<dbReference type="PROSITE" id="PS50893">
    <property type="entry name" value="ABC_TRANSPORTER_2"/>
    <property type="match status" value="1"/>
</dbReference>
<keyword evidence="6" id="KW-1185">Reference proteome</keyword>
<name>A0A2T6ZUL2_TUBBO</name>
<dbReference type="EMBL" id="NESQ01000098">
    <property type="protein sequence ID" value="PUU79176.1"/>
    <property type="molecule type" value="Genomic_DNA"/>
</dbReference>
<keyword evidence="1" id="KW-0547">Nucleotide-binding</keyword>
<dbReference type="SMART" id="SM00382">
    <property type="entry name" value="AAA"/>
    <property type="match status" value="1"/>
</dbReference>
<keyword evidence="2" id="KW-0067">ATP-binding</keyword>
<sequence>MADHPPTIDIQNLTYTFTDNSVGLEDVNINLPAGSRTLLIGANGAGKTTLLRLASGKKLTTRGRIRIGGVDPFAHGLEGVTYLGLEWVLNPIVRNDIYVHELLASVGGDAYPERRDQLVRILDIDVDWRMHIVSDGERRRVQLAMGLLRPWSILLLDEVTVDLDVLARFRFLEFLKEETETRGCTIVYATHIMDGIAGWPTNLVRMAAGKVKAVGTVASFLEEAERKGASVGCGNGGIMRNSALLDLALGWLAEDLEERGPRDRKKSGQVTYNNVEKEPY</sequence>
<accession>A0A2T6ZUL2</accession>
<dbReference type="PANTHER" id="PTHR43158">
    <property type="entry name" value="SKFA PEPTIDE EXPORT ATP-BINDING PROTEIN SKFE"/>
    <property type="match status" value="1"/>
</dbReference>
<protein>
    <submittedName>
        <fullName evidence="5">P-loop containing nucleoside triphosphate hydrolase protein</fullName>
    </submittedName>
</protein>
<dbReference type="Pfam" id="PF00005">
    <property type="entry name" value="ABC_tran"/>
    <property type="match status" value="1"/>
</dbReference>
<feature type="domain" description="ABC transporter" evidence="4">
    <location>
        <begin position="8"/>
        <end position="233"/>
    </location>
</feature>
<evidence type="ECO:0000313" key="5">
    <source>
        <dbReference type="EMBL" id="PUU79176.1"/>
    </source>
</evidence>
<dbReference type="InterPro" id="IPR003593">
    <property type="entry name" value="AAA+_ATPase"/>
</dbReference>
<gene>
    <name evidence="5" type="ORF">B9Z19DRAFT_980356</name>
</gene>
<keyword evidence="5" id="KW-0378">Hydrolase</keyword>
<dbReference type="GO" id="GO:0016887">
    <property type="term" value="F:ATP hydrolysis activity"/>
    <property type="evidence" value="ECO:0007669"/>
    <property type="project" value="InterPro"/>
</dbReference>
<evidence type="ECO:0000256" key="3">
    <source>
        <dbReference type="SAM" id="MobiDB-lite"/>
    </source>
</evidence>
<dbReference type="InterPro" id="IPR027417">
    <property type="entry name" value="P-loop_NTPase"/>
</dbReference>
<dbReference type="AlphaFoldDB" id="A0A2T6ZUL2"/>
<dbReference type="SUPFAM" id="SSF52540">
    <property type="entry name" value="P-loop containing nucleoside triphosphate hydrolases"/>
    <property type="match status" value="1"/>
</dbReference>
<evidence type="ECO:0000256" key="1">
    <source>
        <dbReference type="ARBA" id="ARBA00022741"/>
    </source>
</evidence>
<dbReference type="CDD" id="cd00267">
    <property type="entry name" value="ABC_ATPase"/>
    <property type="match status" value="1"/>
</dbReference>
<dbReference type="PANTHER" id="PTHR43158:SF2">
    <property type="entry name" value="SKFA PEPTIDE EXPORT ATP-BINDING PROTEIN SKFE"/>
    <property type="match status" value="1"/>
</dbReference>
<feature type="region of interest" description="Disordered" evidence="3">
    <location>
        <begin position="259"/>
        <end position="280"/>
    </location>
</feature>
<dbReference type="GO" id="GO:0005524">
    <property type="term" value="F:ATP binding"/>
    <property type="evidence" value="ECO:0007669"/>
    <property type="project" value="UniProtKB-KW"/>
</dbReference>
<dbReference type="FunFam" id="3.40.50.300:FF:001332">
    <property type="entry name" value="Similar to ABC transporter"/>
    <property type="match status" value="1"/>
</dbReference>